<evidence type="ECO:0000313" key="1">
    <source>
        <dbReference type="EMBL" id="EFN74060.1"/>
    </source>
</evidence>
<sequence length="114" mass="12633">MSASFACPSCDIGTKVPQLERRSMDNSAPCGENTPLNARDWRDRQAAYTTGGQSPRTRLDLSLAWRELRRRLLQADLYGTAMPQPDRPDCDVVRPLASVTLNLISRIVMNGTAV</sequence>
<protein>
    <submittedName>
        <fullName evidence="1">Uncharacterized protein</fullName>
    </submittedName>
</protein>
<dbReference type="AlphaFoldDB" id="E1ZXM2"/>
<keyword evidence="2" id="KW-1185">Reference proteome</keyword>
<name>E1ZXM2_CAMFO</name>
<proteinExistence type="predicted"/>
<gene>
    <name evidence="1" type="ORF">EAG_07854</name>
</gene>
<dbReference type="EMBL" id="GL435067">
    <property type="protein sequence ID" value="EFN74060.1"/>
    <property type="molecule type" value="Genomic_DNA"/>
</dbReference>
<organism evidence="2">
    <name type="scientific">Camponotus floridanus</name>
    <name type="common">Florida carpenter ant</name>
    <dbReference type="NCBI Taxonomy" id="104421"/>
    <lineage>
        <taxon>Eukaryota</taxon>
        <taxon>Metazoa</taxon>
        <taxon>Ecdysozoa</taxon>
        <taxon>Arthropoda</taxon>
        <taxon>Hexapoda</taxon>
        <taxon>Insecta</taxon>
        <taxon>Pterygota</taxon>
        <taxon>Neoptera</taxon>
        <taxon>Endopterygota</taxon>
        <taxon>Hymenoptera</taxon>
        <taxon>Apocrita</taxon>
        <taxon>Aculeata</taxon>
        <taxon>Formicoidea</taxon>
        <taxon>Formicidae</taxon>
        <taxon>Formicinae</taxon>
        <taxon>Camponotus</taxon>
    </lineage>
</organism>
<dbReference type="InParanoid" id="E1ZXM2"/>
<dbReference type="Proteomes" id="UP000000311">
    <property type="component" value="Unassembled WGS sequence"/>
</dbReference>
<reference evidence="1 2" key="1">
    <citation type="journal article" date="2010" name="Science">
        <title>Genomic comparison of the ants Camponotus floridanus and Harpegnathos saltator.</title>
        <authorList>
            <person name="Bonasio R."/>
            <person name="Zhang G."/>
            <person name="Ye C."/>
            <person name="Mutti N.S."/>
            <person name="Fang X."/>
            <person name="Qin N."/>
            <person name="Donahue G."/>
            <person name="Yang P."/>
            <person name="Li Q."/>
            <person name="Li C."/>
            <person name="Zhang P."/>
            <person name="Huang Z."/>
            <person name="Berger S.L."/>
            <person name="Reinberg D."/>
            <person name="Wang J."/>
            <person name="Liebig J."/>
        </authorList>
    </citation>
    <scope>NUCLEOTIDE SEQUENCE [LARGE SCALE GENOMIC DNA]</scope>
    <source>
        <strain evidence="2">C129</strain>
    </source>
</reference>
<accession>E1ZXM2</accession>
<evidence type="ECO:0000313" key="2">
    <source>
        <dbReference type="Proteomes" id="UP000000311"/>
    </source>
</evidence>